<name>A0A4Y7QF49_9AGAM</name>
<gene>
    <name evidence="1" type="ORF">BD410DRAFT_783992</name>
</gene>
<evidence type="ECO:0000313" key="1">
    <source>
        <dbReference type="EMBL" id="TDL25986.1"/>
    </source>
</evidence>
<dbReference type="OrthoDB" id="419616at2759"/>
<protein>
    <submittedName>
        <fullName evidence="1">Uncharacterized protein</fullName>
    </submittedName>
</protein>
<accession>A0A4Y7QF49</accession>
<evidence type="ECO:0000313" key="2">
    <source>
        <dbReference type="Proteomes" id="UP000294933"/>
    </source>
</evidence>
<dbReference type="VEuPathDB" id="FungiDB:BD410DRAFT_783992"/>
<dbReference type="AlphaFoldDB" id="A0A4Y7QF49"/>
<sequence>MRGSEVQGSFYPAHYLAQGSSGYSSHHRGCYPLWDRLACPCNPADHADCVVEFLLWFGCIFVYINATAPTTQTLGAMHGLAQTLVAVTRAIGPASSHPYMRVVSRTLYWE</sequence>
<organism evidence="1 2">
    <name type="scientific">Rickenella mellea</name>
    <dbReference type="NCBI Taxonomy" id="50990"/>
    <lineage>
        <taxon>Eukaryota</taxon>
        <taxon>Fungi</taxon>
        <taxon>Dikarya</taxon>
        <taxon>Basidiomycota</taxon>
        <taxon>Agaricomycotina</taxon>
        <taxon>Agaricomycetes</taxon>
        <taxon>Hymenochaetales</taxon>
        <taxon>Rickenellaceae</taxon>
        <taxon>Rickenella</taxon>
    </lineage>
</organism>
<dbReference type="STRING" id="50990.A0A4Y7QF49"/>
<dbReference type="EMBL" id="ML170162">
    <property type="protein sequence ID" value="TDL25986.1"/>
    <property type="molecule type" value="Genomic_DNA"/>
</dbReference>
<reference evidence="1 2" key="1">
    <citation type="submission" date="2018-06" db="EMBL/GenBank/DDBJ databases">
        <title>A transcriptomic atlas of mushroom development highlights an independent origin of complex multicellularity.</title>
        <authorList>
            <consortium name="DOE Joint Genome Institute"/>
            <person name="Krizsan K."/>
            <person name="Almasi E."/>
            <person name="Merenyi Z."/>
            <person name="Sahu N."/>
            <person name="Viragh M."/>
            <person name="Koszo T."/>
            <person name="Mondo S."/>
            <person name="Kiss B."/>
            <person name="Balint B."/>
            <person name="Kues U."/>
            <person name="Barry K."/>
            <person name="Hegedus J.C."/>
            <person name="Henrissat B."/>
            <person name="Johnson J."/>
            <person name="Lipzen A."/>
            <person name="Ohm R."/>
            <person name="Nagy I."/>
            <person name="Pangilinan J."/>
            <person name="Yan J."/>
            <person name="Xiong Y."/>
            <person name="Grigoriev I.V."/>
            <person name="Hibbett D.S."/>
            <person name="Nagy L.G."/>
        </authorList>
    </citation>
    <scope>NUCLEOTIDE SEQUENCE [LARGE SCALE GENOMIC DNA]</scope>
    <source>
        <strain evidence="1 2">SZMC22713</strain>
    </source>
</reference>
<proteinExistence type="predicted"/>
<keyword evidence="2" id="KW-1185">Reference proteome</keyword>
<dbReference type="Proteomes" id="UP000294933">
    <property type="component" value="Unassembled WGS sequence"/>
</dbReference>